<evidence type="ECO:0000313" key="1">
    <source>
        <dbReference type="Proteomes" id="UP000092443"/>
    </source>
</evidence>
<dbReference type="AlphaFoldDB" id="A0A8U0WBY3"/>
<gene>
    <name evidence="2 3" type="primary">LOC119633520</name>
</gene>
<keyword evidence="1" id="KW-1185">Reference proteome</keyword>
<dbReference type="KEGG" id="gfs:119633520"/>
<dbReference type="Proteomes" id="UP000092443">
    <property type="component" value="Unplaced"/>
</dbReference>
<dbReference type="RefSeq" id="XP_037883047.1">
    <property type="nucleotide sequence ID" value="XM_038027119.1"/>
</dbReference>
<evidence type="ECO:0000313" key="2">
    <source>
        <dbReference type="RefSeq" id="XP_037883047.1"/>
    </source>
</evidence>
<sequence length="97" mass="11247">MVDSLSLIRFAASYAYHKPNSKTPVYKGAPPSPPQRSKFVSSCMNSHRRCLSHRWCFTLCRKHSSFFTVFTGLQNFLVIDIGSCYHLEKREAFTYVY</sequence>
<proteinExistence type="predicted"/>
<organism evidence="1 2">
    <name type="scientific">Glossina fuscipes</name>
    <dbReference type="NCBI Taxonomy" id="7396"/>
    <lineage>
        <taxon>Eukaryota</taxon>
        <taxon>Metazoa</taxon>
        <taxon>Ecdysozoa</taxon>
        <taxon>Arthropoda</taxon>
        <taxon>Hexapoda</taxon>
        <taxon>Insecta</taxon>
        <taxon>Pterygota</taxon>
        <taxon>Neoptera</taxon>
        <taxon>Endopterygota</taxon>
        <taxon>Diptera</taxon>
        <taxon>Brachycera</taxon>
        <taxon>Muscomorpha</taxon>
        <taxon>Hippoboscoidea</taxon>
        <taxon>Glossinidae</taxon>
        <taxon>Glossina</taxon>
    </lineage>
</organism>
<protein>
    <submittedName>
        <fullName evidence="2 3">Uncharacterized protein LOC119633520 isoform X1</fullName>
    </submittedName>
</protein>
<dbReference type="GeneID" id="119633520"/>
<reference evidence="2 3" key="1">
    <citation type="submission" date="2025-04" db="UniProtKB">
        <authorList>
            <consortium name="RefSeq"/>
        </authorList>
    </citation>
    <scope>IDENTIFICATION</scope>
    <source>
        <tissue evidence="2 3">Whole body pupa</tissue>
    </source>
</reference>
<evidence type="ECO:0000313" key="3">
    <source>
        <dbReference type="RefSeq" id="XP_037883056.1"/>
    </source>
</evidence>
<accession>A0A8U0WBY3</accession>
<name>A0A8U0WBY3_9MUSC</name>
<dbReference type="RefSeq" id="XP_037883056.1">
    <property type="nucleotide sequence ID" value="XM_038027128.1"/>
</dbReference>